<sequence length="250" mass="28697">DELLSCLDPVGLLRYGRANRENYRLVKDFLRREFILDNLLSPFITSEELPCFRKIHAGSQFLISGSMALQFFTHIQYPDSDLDLYIEEGRSHALILWLESIGYVEREDQSQAQSKEMVTDTGDVVGSPDYSDPCILKVASYTRNSRQVQVICTRNTPLQIILDFPLTCVMNFITATTAYSLYPWATFESKIALEINTVNSELEFNAKYAARGWGIRQGISRDDEKDRKSEFCLLDGDGFTRYVGDHRCWI</sequence>
<protein>
    <submittedName>
        <fullName evidence="1">Uncharacterized protein</fullName>
    </submittedName>
</protein>
<keyword evidence="2" id="KW-1185">Reference proteome</keyword>
<dbReference type="Proteomes" id="UP000308600">
    <property type="component" value="Unassembled WGS sequence"/>
</dbReference>
<feature type="non-terminal residue" evidence="1">
    <location>
        <position position="250"/>
    </location>
</feature>
<proteinExistence type="predicted"/>
<accession>A0ACD2ZZ81</accession>
<feature type="non-terminal residue" evidence="1">
    <location>
        <position position="1"/>
    </location>
</feature>
<name>A0ACD2ZZ81_9AGAR</name>
<evidence type="ECO:0000313" key="2">
    <source>
        <dbReference type="Proteomes" id="UP000308600"/>
    </source>
</evidence>
<dbReference type="EMBL" id="ML209219">
    <property type="protein sequence ID" value="TFK58725.1"/>
    <property type="molecule type" value="Genomic_DNA"/>
</dbReference>
<gene>
    <name evidence="1" type="ORF">BDN72DRAFT_729525</name>
</gene>
<evidence type="ECO:0000313" key="1">
    <source>
        <dbReference type="EMBL" id="TFK58725.1"/>
    </source>
</evidence>
<organism evidence="1 2">
    <name type="scientific">Pluteus cervinus</name>
    <dbReference type="NCBI Taxonomy" id="181527"/>
    <lineage>
        <taxon>Eukaryota</taxon>
        <taxon>Fungi</taxon>
        <taxon>Dikarya</taxon>
        <taxon>Basidiomycota</taxon>
        <taxon>Agaricomycotina</taxon>
        <taxon>Agaricomycetes</taxon>
        <taxon>Agaricomycetidae</taxon>
        <taxon>Agaricales</taxon>
        <taxon>Pluteineae</taxon>
        <taxon>Pluteaceae</taxon>
        <taxon>Pluteus</taxon>
    </lineage>
</organism>
<reference evidence="1 2" key="1">
    <citation type="journal article" date="2019" name="Nat. Ecol. Evol.">
        <title>Megaphylogeny resolves global patterns of mushroom evolution.</title>
        <authorList>
            <person name="Varga T."/>
            <person name="Krizsan K."/>
            <person name="Foldi C."/>
            <person name="Dima B."/>
            <person name="Sanchez-Garcia M."/>
            <person name="Sanchez-Ramirez S."/>
            <person name="Szollosi G.J."/>
            <person name="Szarkandi J.G."/>
            <person name="Papp V."/>
            <person name="Albert L."/>
            <person name="Andreopoulos W."/>
            <person name="Angelini C."/>
            <person name="Antonin V."/>
            <person name="Barry K.W."/>
            <person name="Bougher N.L."/>
            <person name="Buchanan P."/>
            <person name="Buyck B."/>
            <person name="Bense V."/>
            <person name="Catcheside P."/>
            <person name="Chovatia M."/>
            <person name="Cooper J."/>
            <person name="Damon W."/>
            <person name="Desjardin D."/>
            <person name="Finy P."/>
            <person name="Geml J."/>
            <person name="Haridas S."/>
            <person name="Hughes K."/>
            <person name="Justo A."/>
            <person name="Karasinski D."/>
            <person name="Kautmanova I."/>
            <person name="Kiss B."/>
            <person name="Kocsube S."/>
            <person name="Kotiranta H."/>
            <person name="LaButti K.M."/>
            <person name="Lechner B.E."/>
            <person name="Liimatainen K."/>
            <person name="Lipzen A."/>
            <person name="Lukacs Z."/>
            <person name="Mihaltcheva S."/>
            <person name="Morgado L.N."/>
            <person name="Niskanen T."/>
            <person name="Noordeloos M.E."/>
            <person name="Ohm R.A."/>
            <person name="Ortiz-Santana B."/>
            <person name="Ovrebo C."/>
            <person name="Racz N."/>
            <person name="Riley R."/>
            <person name="Savchenko A."/>
            <person name="Shiryaev A."/>
            <person name="Soop K."/>
            <person name="Spirin V."/>
            <person name="Szebenyi C."/>
            <person name="Tomsovsky M."/>
            <person name="Tulloss R.E."/>
            <person name="Uehling J."/>
            <person name="Grigoriev I.V."/>
            <person name="Vagvolgyi C."/>
            <person name="Papp T."/>
            <person name="Martin F.M."/>
            <person name="Miettinen O."/>
            <person name="Hibbett D.S."/>
            <person name="Nagy L.G."/>
        </authorList>
    </citation>
    <scope>NUCLEOTIDE SEQUENCE [LARGE SCALE GENOMIC DNA]</scope>
    <source>
        <strain evidence="1 2">NL-1719</strain>
    </source>
</reference>